<dbReference type="InterPro" id="IPR002397">
    <property type="entry name" value="Cyt_P450_B"/>
</dbReference>
<keyword evidence="8" id="KW-1185">Reference proteome</keyword>
<keyword evidence="3" id="KW-0479">Metal-binding</keyword>
<organism evidence="7 8">
    <name type="scientific">Rhodococcus wratislaviensis NBRC 100605</name>
    <dbReference type="NCBI Taxonomy" id="1219028"/>
    <lineage>
        <taxon>Bacteria</taxon>
        <taxon>Bacillati</taxon>
        <taxon>Actinomycetota</taxon>
        <taxon>Actinomycetes</taxon>
        <taxon>Mycobacteriales</taxon>
        <taxon>Nocardiaceae</taxon>
        <taxon>Rhodococcus</taxon>
    </lineage>
</organism>
<dbReference type="GO" id="GO:0020037">
    <property type="term" value="F:heme binding"/>
    <property type="evidence" value="ECO:0007669"/>
    <property type="project" value="InterPro"/>
</dbReference>
<keyword evidence="5" id="KW-0408">Iron</keyword>
<dbReference type="PRINTS" id="PR00359">
    <property type="entry name" value="BP450"/>
</dbReference>
<keyword evidence="4" id="KW-0560">Oxidoreductase</keyword>
<dbReference type="PANTHER" id="PTHR46696:SF6">
    <property type="entry name" value="P450, PUTATIVE (EUROFUNG)-RELATED"/>
    <property type="match status" value="1"/>
</dbReference>
<dbReference type="Proteomes" id="UP000019491">
    <property type="component" value="Unassembled WGS sequence"/>
</dbReference>
<gene>
    <name evidence="7" type="ORF">RW1_066_00320</name>
</gene>
<evidence type="ECO:0000256" key="5">
    <source>
        <dbReference type="ARBA" id="ARBA00023004"/>
    </source>
</evidence>
<evidence type="ECO:0000256" key="6">
    <source>
        <dbReference type="ARBA" id="ARBA00023033"/>
    </source>
</evidence>
<name>X0RDG3_RHOWR</name>
<dbReference type="PANTHER" id="PTHR46696">
    <property type="entry name" value="P450, PUTATIVE (EUROFUNG)-RELATED"/>
    <property type="match status" value="1"/>
</dbReference>
<evidence type="ECO:0000313" key="7">
    <source>
        <dbReference type="EMBL" id="GAF49065.1"/>
    </source>
</evidence>
<dbReference type="RefSeq" id="WP_037240260.1">
    <property type="nucleotide sequence ID" value="NZ_BAWF01000066.1"/>
</dbReference>
<proteinExistence type="inferred from homology"/>
<keyword evidence="2" id="KW-0349">Heme</keyword>
<evidence type="ECO:0000256" key="2">
    <source>
        <dbReference type="ARBA" id="ARBA00022617"/>
    </source>
</evidence>
<sequence>MAETVANGDQVNAHSVRFPLMEPEIAKDPGGFFDDLRSKCPVAHDDNFDGFWMLSRYRDVFDAALKPQTFSSASGINIPVIPQPPVLCIEQDDPDHRKFRKPLQGWFTEKRVQGWEPQVRQIVTTLIDKVIGEKKGDLAEIALSVPPMVIALILGLPEKDWDWLRERESTLLKLAQTGDKEGANAAVNDVYNYLSDSVEKRRASPEGDMLSDIAGLVVDGQVISHQQAVSLAFLILGAGHETTVGGIGGLLYRVFQGSDVRDQLIDDLTLVDSAVEEALRIESPLFGLGRMTTHSSTVEDVTIPVSV</sequence>
<dbReference type="SUPFAM" id="SSF48264">
    <property type="entry name" value="Cytochrome P450"/>
    <property type="match status" value="1"/>
</dbReference>
<comment type="similarity">
    <text evidence="1">Belongs to the cytochrome P450 family.</text>
</comment>
<reference evidence="7 8" key="1">
    <citation type="submission" date="2014-02" db="EMBL/GenBank/DDBJ databases">
        <title>Whole genome shotgun sequence of Rhodococcus wratislaviensis NBRC 100605.</title>
        <authorList>
            <person name="Hosoyama A."/>
            <person name="Tsuchikane K."/>
            <person name="Yoshida I."/>
            <person name="Ohji S."/>
            <person name="Ichikawa N."/>
            <person name="Yamazoe A."/>
            <person name="Fujita N."/>
        </authorList>
    </citation>
    <scope>NUCLEOTIDE SEQUENCE [LARGE SCALE GENOMIC DNA]</scope>
    <source>
        <strain evidence="7 8">NBRC 100605</strain>
    </source>
</reference>
<dbReference type="GO" id="GO:0005506">
    <property type="term" value="F:iron ion binding"/>
    <property type="evidence" value="ECO:0007669"/>
    <property type="project" value="InterPro"/>
</dbReference>
<dbReference type="GO" id="GO:0004497">
    <property type="term" value="F:monooxygenase activity"/>
    <property type="evidence" value="ECO:0007669"/>
    <property type="project" value="UniProtKB-KW"/>
</dbReference>
<dbReference type="OrthoDB" id="3209493at2"/>
<dbReference type="EMBL" id="BAWF01000066">
    <property type="protein sequence ID" value="GAF49065.1"/>
    <property type="molecule type" value="Genomic_DNA"/>
</dbReference>
<evidence type="ECO:0000256" key="1">
    <source>
        <dbReference type="ARBA" id="ARBA00010617"/>
    </source>
</evidence>
<accession>X0RDG3</accession>
<evidence type="ECO:0000313" key="8">
    <source>
        <dbReference type="Proteomes" id="UP000019491"/>
    </source>
</evidence>
<keyword evidence="6" id="KW-0503">Monooxygenase</keyword>
<protein>
    <submittedName>
        <fullName evidence="7">Putative cytochrome P450</fullName>
    </submittedName>
</protein>
<dbReference type="GO" id="GO:0016705">
    <property type="term" value="F:oxidoreductase activity, acting on paired donors, with incorporation or reduction of molecular oxygen"/>
    <property type="evidence" value="ECO:0007669"/>
    <property type="project" value="InterPro"/>
</dbReference>
<evidence type="ECO:0000256" key="3">
    <source>
        <dbReference type="ARBA" id="ARBA00022723"/>
    </source>
</evidence>
<dbReference type="AlphaFoldDB" id="X0RDG3"/>
<dbReference type="Gene3D" id="1.10.630.10">
    <property type="entry name" value="Cytochrome P450"/>
    <property type="match status" value="1"/>
</dbReference>
<dbReference type="InterPro" id="IPR036396">
    <property type="entry name" value="Cyt_P450_sf"/>
</dbReference>
<comment type="caution">
    <text evidence="7">The sequence shown here is derived from an EMBL/GenBank/DDBJ whole genome shotgun (WGS) entry which is preliminary data.</text>
</comment>
<evidence type="ECO:0000256" key="4">
    <source>
        <dbReference type="ARBA" id="ARBA00023002"/>
    </source>
</evidence>